<evidence type="ECO:0000256" key="1">
    <source>
        <dbReference type="SAM" id="MobiDB-lite"/>
    </source>
</evidence>
<name>A0A2N5VRQ6_9BASI</name>
<dbReference type="AlphaFoldDB" id="A0A2N5VRQ6"/>
<feature type="region of interest" description="Disordered" evidence="1">
    <location>
        <begin position="220"/>
        <end position="274"/>
    </location>
</feature>
<evidence type="ECO:0000313" key="3">
    <source>
        <dbReference type="Proteomes" id="UP000235388"/>
    </source>
</evidence>
<dbReference type="Proteomes" id="UP000235388">
    <property type="component" value="Unassembled WGS sequence"/>
</dbReference>
<keyword evidence="3" id="KW-1185">Reference proteome</keyword>
<feature type="compositionally biased region" description="Low complexity" evidence="1">
    <location>
        <begin position="265"/>
        <end position="274"/>
    </location>
</feature>
<feature type="compositionally biased region" description="Basic and acidic residues" evidence="1">
    <location>
        <begin position="252"/>
        <end position="264"/>
    </location>
</feature>
<sequence length="274" mass="30071">MASNIIVRCHIGQACPTWDRTILSDAMSNKFCPMGLSDMGLDNGVRSHVKPPCLRGLFNMGSDRLFDPMSDNICPMSKDSLGRLFDSFESIAKQNNDMLGELFAKQANDLLGTELAKKVNDLLAERVQSPARPPPHAAHHVHAYNRRAHGEQACQTGVQSLHACLEGVQSLHALWTGVQALHACGLTTLIRVPKYPHKGTSHTLIRVPGTRSTLIRVRVPLSPGSRQPLESRGLREPAQVSSAGTDLGAGTETRHQPHKPEPTHRTPTQRTHHR</sequence>
<organism evidence="2 3">
    <name type="scientific">Puccinia coronata f. sp. avenae</name>
    <dbReference type="NCBI Taxonomy" id="200324"/>
    <lineage>
        <taxon>Eukaryota</taxon>
        <taxon>Fungi</taxon>
        <taxon>Dikarya</taxon>
        <taxon>Basidiomycota</taxon>
        <taxon>Pucciniomycotina</taxon>
        <taxon>Pucciniomycetes</taxon>
        <taxon>Pucciniales</taxon>
        <taxon>Pucciniaceae</taxon>
        <taxon>Puccinia</taxon>
    </lineage>
</organism>
<accession>A0A2N5VRQ6</accession>
<dbReference type="EMBL" id="PGCJ01000077">
    <property type="protein sequence ID" value="PLW52650.1"/>
    <property type="molecule type" value="Genomic_DNA"/>
</dbReference>
<protein>
    <submittedName>
        <fullName evidence="2">Uncharacterized protein</fullName>
    </submittedName>
</protein>
<feature type="non-terminal residue" evidence="2">
    <location>
        <position position="274"/>
    </location>
</feature>
<comment type="caution">
    <text evidence="2">The sequence shown here is derived from an EMBL/GenBank/DDBJ whole genome shotgun (WGS) entry which is preliminary data.</text>
</comment>
<reference evidence="2 3" key="1">
    <citation type="submission" date="2017-11" db="EMBL/GenBank/DDBJ databases">
        <title>De novo assembly and phasing of dikaryotic genomes from two isolates of Puccinia coronata f. sp. avenae, the causal agent of oat crown rust.</title>
        <authorList>
            <person name="Miller M.E."/>
            <person name="Zhang Y."/>
            <person name="Omidvar V."/>
            <person name="Sperschneider J."/>
            <person name="Schwessinger B."/>
            <person name="Raley C."/>
            <person name="Palmer J.M."/>
            <person name="Garnica D."/>
            <person name="Upadhyaya N."/>
            <person name="Rathjen J."/>
            <person name="Taylor J.M."/>
            <person name="Park R.F."/>
            <person name="Dodds P.N."/>
            <person name="Hirsch C.D."/>
            <person name="Kianian S.F."/>
            <person name="Figueroa M."/>
        </authorList>
    </citation>
    <scope>NUCLEOTIDE SEQUENCE [LARGE SCALE GENOMIC DNA]</scope>
    <source>
        <strain evidence="2">12NC29</strain>
    </source>
</reference>
<gene>
    <name evidence="2" type="ORF">PCANC_06316</name>
</gene>
<evidence type="ECO:0000313" key="2">
    <source>
        <dbReference type="EMBL" id="PLW52650.1"/>
    </source>
</evidence>
<proteinExistence type="predicted"/>